<dbReference type="PANTHER" id="PTHR31126">
    <property type="entry name" value="TYROSINE-PROTEIN PHOSPHATASE"/>
    <property type="match status" value="1"/>
</dbReference>
<dbReference type="PROSITE" id="PS00383">
    <property type="entry name" value="TYR_PHOSPHATASE_1"/>
    <property type="match status" value="1"/>
</dbReference>
<dbReference type="STRING" id="1314781.A0A165E046"/>
<keyword evidence="3" id="KW-1185">Reference proteome</keyword>
<dbReference type="InterPro" id="IPR026893">
    <property type="entry name" value="Tyr/Ser_Pase_IphP-type"/>
</dbReference>
<dbReference type="InterPro" id="IPR000387">
    <property type="entry name" value="Tyr_Pase_dom"/>
</dbReference>
<evidence type="ECO:0000313" key="3">
    <source>
        <dbReference type="Proteomes" id="UP000077266"/>
    </source>
</evidence>
<dbReference type="InterPro" id="IPR016130">
    <property type="entry name" value="Tyr_Pase_AS"/>
</dbReference>
<dbReference type="PROSITE" id="PS50056">
    <property type="entry name" value="TYR_PHOSPHATASE_2"/>
    <property type="match status" value="1"/>
</dbReference>
<dbReference type="EMBL" id="KV426177">
    <property type="protein sequence ID" value="KZV85786.1"/>
    <property type="molecule type" value="Genomic_DNA"/>
</dbReference>
<gene>
    <name evidence="2" type="ORF">EXIGLDRAFT_681537</name>
</gene>
<sequence>MSVDVAALAALPSPPFVQIEGVLNARALDTVLSTSGSLVPMRIVRAGEVARITPQGQDQLRALGVKRIFDLRSNTEKEKAPTPSIDGVEVYSAAIFDWYTPEQMKSIFLSLESDQLKGFMDRYKQMLDNGASGYGAILEHVRDRPQDGFLVHCSAGKDRTGVIVAVLLSLAGVTDEAIVEDYAMTRLGLAPYEALIATRFADKEEWRAHPEGGRRLLSAEPATMTEFLRVLRDQYGGAEGYCAKLGFSAEDIARIKANLVTRDMR</sequence>
<evidence type="ECO:0000313" key="2">
    <source>
        <dbReference type="EMBL" id="KZV85786.1"/>
    </source>
</evidence>
<dbReference type="GO" id="GO:0004721">
    <property type="term" value="F:phosphoprotein phosphatase activity"/>
    <property type="evidence" value="ECO:0007669"/>
    <property type="project" value="InterPro"/>
</dbReference>
<dbReference type="InParanoid" id="A0A165E046"/>
<dbReference type="Proteomes" id="UP000077266">
    <property type="component" value="Unassembled WGS sequence"/>
</dbReference>
<accession>A0A165E046</accession>
<dbReference type="PANTHER" id="PTHR31126:SF1">
    <property type="entry name" value="TYROSINE SPECIFIC PROTEIN PHOSPHATASES DOMAIN-CONTAINING PROTEIN"/>
    <property type="match status" value="1"/>
</dbReference>
<proteinExistence type="predicted"/>
<dbReference type="AlphaFoldDB" id="A0A165E046"/>
<feature type="domain" description="Tyrosine specific protein phosphatases" evidence="1">
    <location>
        <begin position="117"/>
        <end position="197"/>
    </location>
</feature>
<dbReference type="Gene3D" id="3.90.190.10">
    <property type="entry name" value="Protein tyrosine phosphatase superfamily"/>
    <property type="match status" value="1"/>
</dbReference>
<name>A0A165E046_EXIGL</name>
<reference evidence="2 3" key="1">
    <citation type="journal article" date="2016" name="Mol. Biol. Evol.">
        <title>Comparative Genomics of Early-Diverging Mushroom-Forming Fungi Provides Insights into the Origins of Lignocellulose Decay Capabilities.</title>
        <authorList>
            <person name="Nagy L.G."/>
            <person name="Riley R."/>
            <person name="Tritt A."/>
            <person name="Adam C."/>
            <person name="Daum C."/>
            <person name="Floudas D."/>
            <person name="Sun H."/>
            <person name="Yadav J.S."/>
            <person name="Pangilinan J."/>
            <person name="Larsson K.H."/>
            <person name="Matsuura K."/>
            <person name="Barry K."/>
            <person name="Labutti K."/>
            <person name="Kuo R."/>
            <person name="Ohm R.A."/>
            <person name="Bhattacharya S.S."/>
            <person name="Shirouzu T."/>
            <person name="Yoshinaga Y."/>
            <person name="Martin F.M."/>
            <person name="Grigoriev I.V."/>
            <person name="Hibbett D.S."/>
        </authorList>
    </citation>
    <scope>NUCLEOTIDE SEQUENCE [LARGE SCALE GENOMIC DNA]</scope>
    <source>
        <strain evidence="2 3">HHB12029</strain>
    </source>
</reference>
<evidence type="ECO:0000259" key="1">
    <source>
        <dbReference type="PROSITE" id="PS50056"/>
    </source>
</evidence>
<protein>
    <recommendedName>
        <fullName evidence="1">Tyrosine specific protein phosphatases domain-containing protein</fullName>
    </recommendedName>
</protein>
<dbReference type="InterPro" id="IPR029021">
    <property type="entry name" value="Prot-tyrosine_phosphatase-like"/>
</dbReference>
<organism evidence="2 3">
    <name type="scientific">Exidia glandulosa HHB12029</name>
    <dbReference type="NCBI Taxonomy" id="1314781"/>
    <lineage>
        <taxon>Eukaryota</taxon>
        <taxon>Fungi</taxon>
        <taxon>Dikarya</taxon>
        <taxon>Basidiomycota</taxon>
        <taxon>Agaricomycotina</taxon>
        <taxon>Agaricomycetes</taxon>
        <taxon>Auriculariales</taxon>
        <taxon>Exidiaceae</taxon>
        <taxon>Exidia</taxon>
    </lineage>
</organism>
<dbReference type="OrthoDB" id="9988524at2759"/>
<dbReference type="SUPFAM" id="SSF52799">
    <property type="entry name" value="(Phosphotyrosine protein) phosphatases II"/>
    <property type="match status" value="1"/>
</dbReference>
<dbReference type="Pfam" id="PF13350">
    <property type="entry name" value="Y_phosphatase3"/>
    <property type="match status" value="1"/>
</dbReference>